<keyword evidence="9 11" id="KW-0472">Membrane</keyword>
<feature type="compositionally biased region" description="Basic and acidic residues" evidence="10">
    <location>
        <begin position="984"/>
        <end position="995"/>
    </location>
</feature>
<protein>
    <submittedName>
        <fullName evidence="13">ABC transporter A, ABCA</fullName>
    </submittedName>
</protein>
<feature type="domain" description="ABC transporter" evidence="12">
    <location>
        <begin position="1831"/>
        <end position="2061"/>
    </location>
</feature>
<feature type="transmembrane region" description="Helical" evidence="11">
    <location>
        <begin position="418"/>
        <end position="436"/>
    </location>
</feature>
<evidence type="ECO:0000256" key="11">
    <source>
        <dbReference type="SAM" id="Phobius"/>
    </source>
</evidence>
<evidence type="ECO:0000259" key="12">
    <source>
        <dbReference type="PROSITE" id="PS50893"/>
    </source>
</evidence>
<evidence type="ECO:0000256" key="7">
    <source>
        <dbReference type="ARBA" id="ARBA00022840"/>
    </source>
</evidence>
<evidence type="ECO:0000256" key="2">
    <source>
        <dbReference type="ARBA" id="ARBA00008869"/>
    </source>
</evidence>
<keyword evidence="6" id="KW-0547">Nucleotide-binding</keyword>
<keyword evidence="8 11" id="KW-1133">Transmembrane helix</keyword>
<reference evidence="13 14" key="1">
    <citation type="journal article" date="2018" name="PLoS ONE">
        <title>The draft genome of Kipferlia bialata reveals reductive genome evolution in fornicate parasites.</title>
        <authorList>
            <person name="Tanifuji G."/>
            <person name="Takabayashi S."/>
            <person name="Kume K."/>
            <person name="Takagi M."/>
            <person name="Nakayama T."/>
            <person name="Kamikawa R."/>
            <person name="Inagaki Y."/>
            <person name="Hashimoto T."/>
        </authorList>
    </citation>
    <scope>NUCLEOTIDE SEQUENCE [LARGE SCALE GENOMIC DNA]</scope>
    <source>
        <strain evidence="13">NY0173</strain>
    </source>
</reference>
<feature type="compositionally biased region" description="Basic and acidic residues" evidence="10">
    <location>
        <begin position="1018"/>
        <end position="1027"/>
    </location>
</feature>
<dbReference type="InterPro" id="IPR013525">
    <property type="entry name" value="ABC2_TM"/>
</dbReference>
<feature type="transmembrane region" description="Helical" evidence="11">
    <location>
        <begin position="494"/>
        <end position="516"/>
    </location>
</feature>
<evidence type="ECO:0000256" key="3">
    <source>
        <dbReference type="ARBA" id="ARBA00022448"/>
    </source>
</evidence>
<evidence type="ECO:0000256" key="8">
    <source>
        <dbReference type="ARBA" id="ARBA00022989"/>
    </source>
</evidence>
<keyword evidence="7" id="KW-0067">ATP-binding</keyword>
<feature type="transmembrane region" description="Helical" evidence="11">
    <location>
        <begin position="1597"/>
        <end position="1620"/>
    </location>
</feature>
<gene>
    <name evidence="13" type="ORF">KIPB_003165</name>
</gene>
<evidence type="ECO:0000256" key="4">
    <source>
        <dbReference type="ARBA" id="ARBA00022692"/>
    </source>
</evidence>
<feature type="transmembrane region" description="Helical" evidence="11">
    <location>
        <begin position="306"/>
        <end position="333"/>
    </location>
</feature>
<organism evidence="13 14">
    <name type="scientific">Kipferlia bialata</name>
    <dbReference type="NCBI Taxonomy" id="797122"/>
    <lineage>
        <taxon>Eukaryota</taxon>
        <taxon>Metamonada</taxon>
        <taxon>Carpediemonas-like organisms</taxon>
        <taxon>Kipferlia</taxon>
    </lineage>
</organism>
<evidence type="ECO:0000256" key="1">
    <source>
        <dbReference type="ARBA" id="ARBA00004141"/>
    </source>
</evidence>
<keyword evidence="14" id="KW-1185">Reference proteome</keyword>
<dbReference type="SUPFAM" id="SSF52540">
    <property type="entry name" value="P-loop containing nucleoside triphosphate hydrolases"/>
    <property type="match status" value="2"/>
</dbReference>
<name>A0A9K3CUZ2_9EUKA</name>
<evidence type="ECO:0000256" key="6">
    <source>
        <dbReference type="ARBA" id="ARBA00022741"/>
    </source>
</evidence>
<evidence type="ECO:0000256" key="10">
    <source>
        <dbReference type="SAM" id="MobiDB-lite"/>
    </source>
</evidence>
<feature type="transmembrane region" description="Helical" evidence="11">
    <location>
        <begin position="1512"/>
        <end position="1531"/>
    </location>
</feature>
<dbReference type="Gene3D" id="3.40.50.300">
    <property type="entry name" value="P-loop containing nucleotide triphosphate hydrolases"/>
    <property type="match status" value="2"/>
</dbReference>
<dbReference type="OrthoDB" id="10255969at2759"/>
<dbReference type="InterPro" id="IPR003439">
    <property type="entry name" value="ABC_transporter-like_ATP-bd"/>
</dbReference>
<dbReference type="Proteomes" id="UP000265618">
    <property type="component" value="Unassembled WGS sequence"/>
</dbReference>
<dbReference type="CDD" id="cd03263">
    <property type="entry name" value="ABC_subfamily_A"/>
    <property type="match status" value="2"/>
</dbReference>
<keyword evidence="5" id="KW-0677">Repeat</keyword>
<accession>A0A9K3CUZ2</accession>
<feature type="compositionally biased region" description="Polar residues" evidence="10">
    <location>
        <begin position="1054"/>
        <end position="1067"/>
    </location>
</feature>
<feature type="region of interest" description="Disordered" evidence="10">
    <location>
        <begin position="982"/>
        <end position="1067"/>
    </location>
</feature>
<proteinExistence type="inferred from homology"/>
<evidence type="ECO:0000313" key="13">
    <source>
        <dbReference type="EMBL" id="GIQ82084.1"/>
    </source>
</evidence>
<feature type="transmembrane region" description="Helical" evidence="11">
    <location>
        <begin position="456"/>
        <end position="473"/>
    </location>
</feature>
<evidence type="ECO:0000256" key="9">
    <source>
        <dbReference type="ARBA" id="ARBA00023136"/>
    </source>
</evidence>
<dbReference type="PANTHER" id="PTHR19229">
    <property type="entry name" value="ATP-BINDING CASSETTE TRANSPORTER SUBFAMILY A ABCA"/>
    <property type="match status" value="1"/>
</dbReference>
<dbReference type="GO" id="GO:0140359">
    <property type="term" value="F:ABC-type transporter activity"/>
    <property type="evidence" value="ECO:0007669"/>
    <property type="project" value="InterPro"/>
</dbReference>
<dbReference type="PROSITE" id="PS50893">
    <property type="entry name" value="ABC_TRANSPORTER_2"/>
    <property type="match status" value="2"/>
</dbReference>
<feature type="transmembrane region" description="Helical" evidence="11">
    <location>
        <begin position="1658"/>
        <end position="1675"/>
    </location>
</feature>
<dbReference type="EMBL" id="BDIP01000586">
    <property type="protein sequence ID" value="GIQ82084.1"/>
    <property type="molecule type" value="Genomic_DNA"/>
</dbReference>
<comment type="caution">
    <text evidence="13">The sequence shown here is derived from an EMBL/GenBank/DDBJ whole genome shotgun (WGS) entry which is preliminary data.</text>
</comment>
<feature type="transmembrane region" description="Helical" evidence="11">
    <location>
        <begin position="1626"/>
        <end position="1646"/>
    </location>
</feature>
<feature type="transmembrane region" description="Helical" evidence="11">
    <location>
        <begin position="1563"/>
        <end position="1585"/>
    </location>
</feature>
<comment type="similarity">
    <text evidence="2">Belongs to the ABC transporter superfamily. ABCA family.</text>
</comment>
<feature type="transmembrane region" description="Helical" evidence="11">
    <location>
        <begin position="345"/>
        <end position="370"/>
    </location>
</feature>
<evidence type="ECO:0000256" key="5">
    <source>
        <dbReference type="ARBA" id="ARBA00022737"/>
    </source>
</evidence>
<comment type="subcellular location">
    <subcellularLocation>
        <location evidence="1">Membrane</location>
        <topology evidence="1">Multi-pass membrane protein</topology>
    </subcellularLocation>
</comment>
<dbReference type="Pfam" id="PF00005">
    <property type="entry name" value="ABC_tran"/>
    <property type="match status" value="2"/>
</dbReference>
<dbReference type="GO" id="GO:0016020">
    <property type="term" value="C:membrane"/>
    <property type="evidence" value="ECO:0007669"/>
    <property type="project" value="UniProtKB-SubCell"/>
</dbReference>
<keyword evidence="4 11" id="KW-0812">Transmembrane</keyword>
<dbReference type="GO" id="GO:0005524">
    <property type="term" value="F:ATP binding"/>
    <property type="evidence" value="ECO:0007669"/>
    <property type="project" value="UniProtKB-KW"/>
</dbReference>
<dbReference type="InterPro" id="IPR026082">
    <property type="entry name" value="ABCA"/>
</dbReference>
<dbReference type="SMART" id="SM00382">
    <property type="entry name" value="AAA"/>
    <property type="match status" value="2"/>
</dbReference>
<evidence type="ECO:0000313" key="14">
    <source>
        <dbReference type="Proteomes" id="UP000265618"/>
    </source>
</evidence>
<dbReference type="PROSITE" id="PS00211">
    <property type="entry name" value="ABC_TRANSPORTER_1"/>
    <property type="match status" value="2"/>
</dbReference>
<feature type="transmembrane region" description="Helical" evidence="11">
    <location>
        <begin position="1102"/>
        <end position="1126"/>
    </location>
</feature>
<keyword evidence="3" id="KW-0813">Transport</keyword>
<dbReference type="GO" id="GO:0016887">
    <property type="term" value="F:ATP hydrolysis activity"/>
    <property type="evidence" value="ECO:0007669"/>
    <property type="project" value="InterPro"/>
</dbReference>
<feature type="domain" description="ABC transporter" evidence="12">
    <location>
        <begin position="593"/>
        <end position="858"/>
    </location>
</feature>
<feature type="transmembrane region" description="Helical" evidence="11">
    <location>
        <begin position="1695"/>
        <end position="1716"/>
    </location>
</feature>
<dbReference type="InterPro" id="IPR027417">
    <property type="entry name" value="P-loop_NTPase"/>
</dbReference>
<dbReference type="Pfam" id="PF12698">
    <property type="entry name" value="ABC2_membrane_3"/>
    <property type="match status" value="1"/>
</dbReference>
<feature type="transmembrane region" description="Helical" evidence="11">
    <location>
        <begin position="376"/>
        <end position="397"/>
    </location>
</feature>
<sequence>MSVVHARPVEQALLPEDALSVAPVPSSPVADSVSAPIQTKSPYLTTGAVKDCSTVSARGPSSPAPLSGSDILSLLRGLSEMAQVCCRWAARSVFGVSMPEYSRNCHSLSVSPSTPLTHSLVSHMLEGWGGDSGMGDVLFFDTQPDLEAYASDNPGLLSLGVSFTSDSSLDVDASALDPPPLDILSSLQWVMHYNSTLTNPNMYAILGQDDLAGLDNIFEFSSMTLRLQHAVDRALVKQWTGVDYTPQIKAWPFYNNKYDGLPGNLETCTLIYCIVAVQFLLSLNAVAAERDGGQLAALRLMGQADWVYYLSWFVVQGVVYTATLVPCLASLYLFPDNTIFTGVSLSASICILLVAGAAATALGLCLASFFVRLGTAMVAGVLFLAGGLVGTAYLCFLEPGYMYDVTFIGAGLSRALRWLTPFYAFNLLVASVYIQAMPYTTVDPDTYALLVVPSETPFTFGSLFGLGGAYTYPNDKLQCIGAVLLTDCKVDVPASGTLVLLMLVQTLVYLTLGWVVSEWSQTCSSAGRTPWQLLSRQYWAVEPPLPEQQTHRRTPATKAQVHAVLANQPHADSAVREETRYILRQQEHPGARLVVHSLQKTFRRVGGGYHRAVTSMSMRLKKGQIYCLLGHNGCGKTTTINMLLGVLPPDPSPSASVGQAWLCDGLSVRHDMNHIRRRLGVCSQHNTSIWPGMTARQHLRLVCRMHAVPRFEVAHLIEQSLRSVALWDNADKPAGQYSGGMMRRLCIAMALIGYPRLIVCDEPTGGLDPLSRRIVWAAIRKAATTRKQMPVYMEGDALGGYRRRYQSEPAILITSHDMPEVEALADTVGIMAAGGLVAYGDVLGLKRRYGSGYLLTVVCDGQRRKAEVAQALRGAVEESVVPCDYVQRSVAGIGAALGDGGTERQRQDTDPCVTLIDDSGQSLVYAVNSAAEILLPSILHLVEEWSGATGSDHPLCGHVCDYALCQSSLEEVFLRLSHSQHSRVHGDAPKPDPQRDSFGLLHPSTRKPATVSDVTSDTVREAVRESEESSFVARNDPWGSSVSHSDDRWVSESGDGNTKTTHPDTMSAQEVDRVLRPPTKTPRVFRGLLSKMLALERTQSSLGVLGVFGMPCILMGVCFLLIALVLPTVISIAEEQLDSVLETAQVMCDLCNTLSTRSELSLDSYVEPCYGWDGMGRHYICTQLEEYNGEEMDPGVLWVANPDQAMFNAYHAPTWVVPWDLTGGMHGSLPPNNTVLATYDQPLLDYNGDPMREETDAVDSMVRDWWSLSPDYSNPYYVPQTGVFNSFRLPVSETMRYSDISTVEETSLVFAMHLTPPTFEGHPFTSEEELAGWLFWWQTQDRSTSVSTHQFDMNVRSDAQLLVNAMIPSASITIPEDQVPGSPSLTPTIASYLPPSPGLHPYQRVSLGVRWNEITDFTDSIGISIDGLDSLLTDKTKFSPPPSQAQRLFALPDVVFPNAISNSMYSVLHTELAQSTIRSELGLTQDEVNIRVGMKPFPYTWGFIAKSAESRLEGFISVTFLMITIFALIPSHTYGPVLERMQGVRAAYRLNGVNSVQYWTSLLLYNVALSLSVHAFLYVIGYHVLDMRYFTRQGLVVMAPVLACSALSTVCVGLFISVFFKSTKVASLFGYVYSMGIVVFIWLMVESPADVLEDEVRWWYRLGPSVSMAVLMFYISNRAFDRWDDFRADPMSDLLVSAVIQCVVVFLLTVLIDSLMSRSTSFRSLSKRLFRKCHQDQSQVVVQETVGQGTLDRQVSLDAPHLPVPENDVPQLRRLMIPPVSVDLTPMPSRSSKEAGTARELALRSCDSMMDADVRAERVQMASGLEPDTPVVVSNVQKFYPPRFTAVRDVAFHIPQSSCFALLGPNGAGKSTTIDMLTGNTHMTSGSACILGHDVGTETSAVHKCLGYCPQHDVFVPTLTVRQHLELFCRLRGVQRDDEKAVSERLAGFVQLDPAIDTQAMRLSGGMRRRLSLALALIGAPPIVVLDEPSTGLDPFTKRAVWQTIDAAKAGKAMLLTTHSTEEASALAQRIGIMVAGQMRCIGTGQHLKRKFGSGFTLRVLHREGYPVDTLTELVVGACPAARLTHSDPQPVGHCVLSRYAIPGGSRIGPLFQTMLTARDRESREREGDTAEDTMVAEFSVDFSSLEQVMLKVCVAAEPPEEDVLEMLQL</sequence>
<dbReference type="InterPro" id="IPR003593">
    <property type="entry name" value="AAA+_ATPase"/>
</dbReference>
<dbReference type="InterPro" id="IPR017871">
    <property type="entry name" value="ABC_transporter-like_CS"/>
</dbReference>
<dbReference type="PANTHER" id="PTHR19229:SF36">
    <property type="entry name" value="ATP-BINDING CASSETTE SUB-FAMILY A MEMBER 2"/>
    <property type="match status" value="1"/>
</dbReference>
<dbReference type="FunFam" id="3.40.50.300:FF:000335">
    <property type="entry name" value="ATP binding cassette subfamily A member 5"/>
    <property type="match status" value="1"/>
</dbReference>